<protein>
    <submittedName>
        <fullName evidence="1">Uncharacterized protein</fullName>
    </submittedName>
</protein>
<name>A0A976ICE1_BRELC</name>
<dbReference type="EMBL" id="SHOA02000017">
    <property type="protein sequence ID" value="TDH66526.1"/>
    <property type="molecule type" value="Genomic_DNA"/>
</dbReference>
<dbReference type="RefSeq" id="XP_067816025.1">
    <property type="nucleotide sequence ID" value="XM_067963872.1"/>
</dbReference>
<keyword evidence="2" id="KW-1185">Reference proteome</keyword>
<evidence type="ECO:0000313" key="2">
    <source>
        <dbReference type="Proteomes" id="UP000294530"/>
    </source>
</evidence>
<comment type="caution">
    <text evidence="1">The sequence shown here is derived from an EMBL/GenBank/DDBJ whole genome shotgun (WGS) entry which is preliminary data.</text>
</comment>
<organism evidence="1 2">
    <name type="scientific">Bremia lactucae</name>
    <name type="common">Lettuce downy mildew</name>
    <dbReference type="NCBI Taxonomy" id="4779"/>
    <lineage>
        <taxon>Eukaryota</taxon>
        <taxon>Sar</taxon>
        <taxon>Stramenopiles</taxon>
        <taxon>Oomycota</taxon>
        <taxon>Peronosporomycetes</taxon>
        <taxon>Peronosporales</taxon>
        <taxon>Peronosporaceae</taxon>
        <taxon>Bremia</taxon>
    </lineage>
</organism>
<dbReference type="KEGG" id="blac:94349543"/>
<gene>
    <name evidence="1" type="ORF">CCR75_005797</name>
</gene>
<evidence type="ECO:0000313" key="1">
    <source>
        <dbReference type="EMBL" id="TDH66526.1"/>
    </source>
</evidence>
<dbReference type="Proteomes" id="UP000294530">
    <property type="component" value="Unassembled WGS sequence"/>
</dbReference>
<dbReference type="AlphaFoldDB" id="A0A976ICE1"/>
<proteinExistence type="predicted"/>
<reference evidence="1 2" key="1">
    <citation type="journal article" date="2021" name="Genome Biol.">
        <title>AFLAP: assembly-free linkage analysis pipeline using k-mers from genome sequencing data.</title>
        <authorList>
            <person name="Fletcher K."/>
            <person name="Zhang L."/>
            <person name="Gil J."/>
            <person name="Han R."/>
            <person name="Cavanaugh K."/>
            <person name="Michelmore R."/>
        </authorList>
    </citation>
    <scope>NUCLEOTIDE SEQUENCE [LARGE SCALE GENOMIC DNA]</scope>
    <source>
        <strain evidence="1 2">SF5</strain>
    </source>
</reference>
<accession>A0A976ICE1</accession>
<dbReference type="GeneID" id="94349543"/>
<sequence>MKAQTSFTTLRAYKRDVFLHVTIPHSYTLQFQHLNGIVDHIVAAIVANLAPIAELMELPSSNDRLVG</sequence>